<reference evidence="2 3" key="1">
    <citation type="submission" date="2020-04" db="EMBL/GenBank/DDBJ databases">
        <authorList>
            <person name="De Canck E."/>
        </authorList>
    </citation>
    <scope>NUCLEOTIDE SEQUENCE [LARGE SCALE GENOMIC DNA]</scope>
    <source>
        <strain evidence="2 3">LMG 29542</strain>
    </source>
</reference>
<name>A0A6J5F822_9BURK</name>
<feature type="region of interest" description="Disordered" evidence="1">
    <location>
        <begin position="14"/>
        <end position="35"/>
    </location>
</feature>
<evidence type="ECO:0000256" key="1">
    <source>
        <dbReference type="SAM" id="MobiDB-lite"/>
    </source>
</evidence>
<sequence>MPYTGHIPRFFPMHPIGTSLQRDRQDGDDHLETRSGIQTHVPRASTKHALENFMLPPLDAEGKTIFESYVHGHRVGPDSGVTSPNYPPVPQTTAQTFLALAAFFSALRIPNSANESCGLSMSTAASVGSLGDAIAPSDSARPVAQRNIGGQPVSECYRMRRSPRIDSSTELNSAPVDELDSERLEQKTKLYTRCGIDAQGKIERPVVKHVTAGDKDVSPCTTSFSPPSHYSIRRLQKLATIIRNRDAVTTRQRVDQLNKFARHCLVGPPAPAQGDEHKIRVHIHLDGDVVRAGIPDETIRSYFSQYEREMCLVGDFDINYHIQRLPSLLSAQQSAGWPGGWLRRFGRHLAKDTEIKCGKNDKHIILTTRMLSIAGTSVPGQYFLGGSIGTVVIDVHKEEFTQYVLAHEMGHGNGLEHPEGENKGTMVPDLRRINAGLTAEELVVARRYFSLNESNGDRCYRDGVGVRGSPQA</sequence>
<dbReference type="Proteomes" id="UP000494363">
    <property type="component" value="Unassembled WGS sequence"/>
</dbReference>
<dbReference type="AlphaFoldDB" id="A0A6J5F822"/>
<dbReference type="SUPFAM" id="SSF55486">
    <property type="entry name" value="Metalloproteases ('zincins'), catalytic domain"/>
    <property type="match status" value="1"/>
</dbReference>
<evidence type="ECO:0000313" key="2">
    <source>
        <dbReference type="EMBL" id="CAB3774654.1"/>
    </source>
</evidence>
<organism evidence="2 3">
    <name type="scientific">Paraburkholderia humisilvae</name>
    <dbReference type="NCBI Taxonomy" id="627669"/>
    <lineage>
        <taxon>Bacteria</taxon>
        <taxon>Pseudomonadati</taxon>
        <taxon>Pseudomonadota</taxon>
        <taxon>Betaproteobacteria</taxon>
        <taxon>Burkholderiales</taxon>
        <taxon>Burkholderiaceae</taxon>
        <taxon>Paraburkholderia</taxon>
    </lineage>
</organism>
<accession>A0A6J5F822</accession>
<dbReference type="RefSeq" id="WP_175233179.1">
    <property type="nucleotide sequence ID" value="NZ_CADIKH010000146.1"/>
</dbReference>
<keyword evidence="3" id="KW-1185">Reference proteome</keyword>
<gene>
    <name evidence="2" type="ORF">LMG29542_08032</name>
</gene>
<proteinExistence type="predicted"/>
<feature type="compositionally biased region" description="Basic and acidic residues" evidence="1">
    <location>
        <begin position="21"/>
        <end position="33"/>
    </location>
</feature>
<evidence type="ECO:0000313" key="3">
    <source>
        <dbReference type="Proteomes" id="UP000494363"/>
    </source>
</evidence>
<protein>
    <submittedName>
        <fullName evidence="2">Uncharacterized protein</fullName>
    </submittedName>
</protein>
<dbReference type="EMBL" id="CADIKH010000146">
    <property type="protein sequence ID" value="CAB3774654.1"/>
    <property type="molecule type" value="Genomic_DNA"/>
</dbReference>